<feature type="compositionally biased region" description="Low complexity" evidence="5">
    <location>
        <begin position="432"/>
        <end position="443"/>
    </location>
</feature>
<reference evidence="7" key="1">
    <citation type="journal article" date="2015" name="J. Med. Entomol.">
        <title>A Deep Insight Into the Sialotranscriptome of the Chagas Disease Vector, Panstrongylus megistus (Hemiptera: Heteroptera).</title>
        <authorList>
            <person name="Ribeiro J.M."/>
            <person name="Schwarz A."/>
            <person name="Francischetti I.M."/>
        </authorList>
    </citation>
    <scope>NUCLEOTIDE SEQUENCE</scope>
    <source>
        <tissue evidence="7">Salivary glands</tissue>
    </source>
</reference>
<feature type="region of interest" description="Disordered" evidence="5">
    <location>
        <begin position="402"/>
        <end position="511"/>
    </location>
</feature>
<accession>A0A069DWH5</accession>
<dbReference type="EMBL" id="GBGD01000693">
    <property type="protein sequence ID" value="JAC88196.1"/>
    <property type="molecule type" value="mRNA"/>
</dbReference>
<evidence type="ECO:0000256" key="2">
    <source>
        <dbReference type="ARBA" id="ARBA00022771"/>
    </source>
</evidence>
<feature type="compositionally biased region" description="Pro residues" evidence="5">
    <location>
        <begin position="413"/>
        <end position="425"/>
    </location>
</feature>
<dbReference type="PANTHER" id="PTHR46452:SF1">
    <property type="entry name" value="TRANSCRIPTION INITIATION FACTOR TFIID SUBUNIT 3"/>
    <property type="match status" value="1"/>
</dbReference>
<keyword evidence="7" id="KW-0396">Initiation factor</keyword>
<feature type="compositionally biased region" description="Polar residues" evidence="5">
    <location>
        <begin position="164"/>
        <end position="175"/>
    </location>
</feature>
<dbReference type="PROSITE" id="PS01359">
    <property type="entry name" value="ZF_PHD_1"/>
    <property type="match status" value="1"/>
</dbReference>
<keyword evidence="3" id="KW-0862">Zinc</keyword>
<evidence type="ECO:0000313" key="7">
    <source>
        <dbReference type="EMBL" id="JAC88196.1"/>
    </source>
</evidence>
<feature type="region of interest" description="Disordered" evidence="5">
    <location>
        <begin position="118"/>
        <end position="175"/>
    </location>
</feature>
<keyword evidence="7" id="KW-0648">Protein biosynthesis</keyword>
<name>A0A069DWH5_9HEMI</name>
<keyword evidence="1" id="KW-0479">Metal-binding</keyword>
<evidence type="ECO:0000256" key="5">
    <source>
        <dbReference type="SAM" id="MobiDB-lite"/>
    </source>
</evidence>
<dbReference type="GO" id="GO:0008270">
    <property type="term" value="F:zinc ion binding"/>
    <property type="evidence" value="ECO:0007669"/>
    <property type="project" value="UniProtKB-KW"/>
</dbReference>
<dbReference type="GO" id="GO:0003743">
    <property type="term" value="F:translation initiation factor activity"/>
    <property type="evidence" value="ECO:0007669"/>
    <property type="project" value="UniProtKB-KW"/>
</dbReference>
<dbReference type="InterPro" id="IPR019787">
    <property type="entry name" value="Znf_PHD-finger"/>
</dbReference>
<dbReference type="InterPro" id="IPR019786">
    <property type="entry name" value="Zinc_finger_PHD-type_CS"/>
</dbReference>
<dbReference type="GO" id="GO:0045944">
    <property type="term" value="P:positive regulation of transcription by RNA polymerase II"/>
    <property type="evidence" value="ECO:0007669"/>
    <property type="project" value="TreeGrafter"/>
</dbReference>
<feature type="compositionally biased region" description="Low complexity" evidence="5">
    <location>
        <begin position="144"/>
        <end position="156"/>
    </location>
</feature>
<feature type="non-terminal residue" evidence="7">
    <location>
        <position position="1"/>
    </location>
</feature>
<feature type="compositionally biased region" description="Basic residues" evidence="5">
    <location>
        <begin position="444"/>
        <end position="482"/>
    </location>
</feature>
<dbReference type="InterPro" id="IPR001965">
    <property type="entry name" value="Znf_PHD"/>
</dbReference>
<dbReference type="Pfam" id="PF00628">
    <property type="entry name" value="PHD"/>
    <property type="match status" value="1"/>
</dbReference>
<dbReference type="GO" id="GO:0005669">
    <property type="term" value="C:transcription factor TFIID complex"/>
    <property type="evidence" value="ECO:0007669"/>
    <property type="project" value="TreeGrafter"/>
</dbReference>
<sequence>VFKKPGDPDLLRRQRVPAAEEEVRALREITSVMMTTSGYLSPAREGKLPEARTPATSQATMTPPPLIPEKVEPVPYTFPIKDRKKKKNKEMKSKETATLFDQDKNKVVKEVKPKLPKIPKTVERSPSPTRKANNAFQPPICASVNNHATVNNTNKNNQRKQQHAIQTPSLQLQTTNLIKSSRSPLSEKSSIKVESHAEEVKLPSELDKQKLNIFKKISKVKDEIEVEVDIKEEEKWTGLDEVIDAVSRGNVNIKEEVPVQLPEVNPVKEEPELHIDVVSIPHNKETFLETPAVEVTRPPECKKKKKDKLKEKNEARHNVLEQNICNSISNNIVEQQKLVKPFMAAIEEQMAKASLAIPTNDLPTLHQTIGSIPPAFPYYPFPSGVLTHPLIPQVPPVLGPYPGLQPASMEQPTPQPVPQLVPPILPSTSLAPPTITPSSLIPSPKKKEHKKIKKLKDKLKKKKGKKEKNKAKLKSEKKRLKLEKKEREKDKLKSKKEKKEKKKEKEAIEDKPEVQNVPKITLKLSPASPQDSPTETCHRKIVIKPVVKKDEDKVDMSWCSLSNVSSGVSSVSSKSHKSQKTFKSGLVPSAPSILDEEPKIVPPSVAHPIHHTIPVIPAVPTRIEAQSEYICPACNRPDDGSPMIACDSCDLWFHWICVGIQEPPESDWYCRKCTAKIDGLSSEKRKKHKRKKSAF</sequence>
<protein>
    <submittedName>
        <fullName evidence="7">Putative transcription initiation factor tfiid subunit 3</fullName>
    </submittedName>
</protein>
<dbReference type="PROSITE" id="PS50016">
    <property type="entry name" value="ZF_PHD_2"/>
    <property type="match status" value="1"/>
</dbReference>
<feature type="compositionally biased region" description="Basic residues" evidence="5">
    <location>
        <begin position="492"/>
        <end position="502"/>
    </location>
</feature>
<dbReference type="SMART" id="SM00249">
    <property type="entry name" value="PHD"/>
    <property type="match status" value="1"/>
</dbReference>
<proteinExistence type="evidence at transcript level"/>
<organism evidence="7">
    <name type="scientific">Panstrongylus megistus</name>
    <dbReference type="NCBI Taxonomy" id="65343"/>
    <lineage>
        <taxon>Eukaryota</taxon>
        <taxon>Metazoa</taxon>
        <taxon>Ecdysozoa</taxon>
        <taxon>Arthropoda</taxon>
        <taxon>Hexapoda</taxon>
        <taxon>Insecta</taxon>
        <taxon>Pterygota</taxon>
        <taxon>Neoptera</taxon>
        <taxon>Paraneoptera</taxon>
        <taxon>Hemiptera</taxon>
        <taxon>Heteroptera</taxon>
        <taxon>Panheteroptera</taxon>
        <taxon>Cimicomorpha</taxon>
        <taxon>Reduviidae</taxon>
        <taxon>Triatominae</taxon>
        <taxon>Panstrongylus</taxon>
    </lineage>
</organism>
<dbReference type="GO" id="GO:0002039">
    <property type="term" value="F:p53 binding"/>
    <property type="evidence" value="ECO:0007669"/>
    <property type="project" value="TreeGrafter"/>
</dbReference>
<dbReference type="InterPro" id="IPR011011">
    <property type="entry name" value="Znf_FYVE_PHD"/>
</dbReference>
<feature type="compositionally biased region" description="Polar residues" evidence="5">
    <location>
        <begin position="124"/>
        <end position="136"/>
    </location>
</feature>
<evidence type="ECO:0000256" key="4">
    <source>
        <dbReference type="PROSITE-ProRule" id="PRU00146"/>
    </source>
</evidence>
<dbReference type="InterPro" id="IPR013083">
    <property type="entry name" value="Znf_RING/FYVE/PHD"/>
</dbReference>
<evidence type="ECO:0000256" key="3">
    <source>
        <dbReference type="ARBA" id="ARBA00022833"/>
    </source>
</evidence>
<keyword evidence="2 4" id="KW-0863">Zinc-finger</keyword>
<dbReference type="PANTHER" id="PTHR46452">
    <property type="entry name" value="TRANSCRIPTION INITIATION FACTOR TFIID SUBUNIT 3"/>
    <property type="match status" value="1"/>
</dbReference>
<dbReference type="CDD" id="cd15522">
    <property type="entry name" value="PHD_TAF3"/>
    <property type="match status" value="1"/>
</dbReference>
<dbReference type="SUPFAM" id="SSF57903">
    <property type="entry name" value="FYVE/PHD zinc finger"/>
    <property type="match status" value="1"/>
</dbReference>
<feature type="region of interest" description="Disordered" evidence="5">
    <location>
        <begin position="37"/>
        <end position="98"/>
    </location>
</feature>
<feature type="domain" description="PHD-type" evidence="6">
    <location>
        <begin position="628"/>
        <end position="676"/>
    </location>
</feature>
<evidence type="ECO:0000256" key="1">
    <source>
        <dbReference type="ARBA" id="ARBA00022723"/>
    </source>
</evidence>
<dbReference type="AlphaFoldDB" id="A0A069DWH5"/>
<dbReference type="Gene3D" id="3.30.40.10">
    <property type="entry name" value="Zinc/RING finger domain, C3HC4 (zinc finger)"/>
    <property type="match status" value="1"/>
</dbReference>
<evidence type="ECO:0000259" key="6">
    <source>
        <dbReference type="PROSITE" id="PS50016"/>
    </source>
</evidence>